<name>A0A0P1AHR8_PLAHL</name>
<dbReference type="GeneID" id="36405576"/>
<dbReference type="RefSeq" id="XP_024576682.1">
    <property type="nucleotide sequence ID" value="XM_024725957.1"/>
</dbReference>
<dbReference type="Proteomes" id="UP000054928">
    <property type="component" value="Unassembled WGS sequence"/>
</dbReference>
<sequence length="149" mass="17017">MPPLRQRSGYQQQQTDHRSFWWYDHRALLGLIMLRHGGGVSRSDCFGSLLVILVSVRMLLCTSTTSNRLSMTPTKVLLRPPARRPPSLNSHQLGVVDPTILDERVYTNPEPCKNRRDYIVTSNDFSNAVYGDNKYIESKYTGDHLSHEA</sequence>
<reference evidence="2" key="1">
    <citation type="submission" date="2014-09" db="EMBL/GenBank/DDBJ databases">
        <authorList>
            <person name="Sharma Rahul"/>
            <person name="Thines Marco"/>
        </authorList>
    </citation>
    <scope>NUCLEOTIDE SEQUENCE [LARGE SCALE GENOMIC DNA]</scope>
</reference>
<organism evidence="1 2">
    <name type="scientific">Plasmopara halstedii</name>
    <name type="common">Downy mildew of sunflower</name>
    <dbReference type="NCBI Taxonomy" id="4781"/>
    <lineage>
        <taxon>Eukaryota</taxon>
        <taxon>Sar</taxon>
        <taxon>Stramenopiles</taxon>
        <taxon>Oomycota</taxon>
        <taxon>Peronosporomycetes</taxon>
        <taxon>Peronosporales</taxon>
        <taxon>Peronosporaceae</taxon>
        <taxon>Plasmopara</taxon>
    </lineage>
</organism>
<keyword evidence="2" id="KW-1185">Reference proteome</keyword>
<evidence type="ECO:0000313" key="1">
    <source>
        <dbReference type="EMBL" id="CEG40313.1"/>
    </source>
</evidence>
<evidence type="ECO:0000313" key="2">
    <source>
        <dbReference type="Proteomes" id="UP000054928"/>
    </source>
</evidence>
<accession>A0A0P1AHR8</accession>
<proteinExistence type="predicted"/>
<protein>
    <submittedName>
        <fullName evidence="1">Uncharacterized protein</fullName>
    </submittedName>
</protein>
<dbReference type="AlphaFoldDB" id="A0A0P1AHR8"/>
<dbReference type="EMBL" id="CCYD01000472">
    <property type="protein sequence ID" value="CEG40313.1"/>
    <property type="molecule type" value="Genomic_DNA"/>
</dbReference>